<evidence type="ECO:0000256" key="6">
    <source>
        <dbReference type="RuleBase" id="RU363053"/>
    </source>
</evidence>
<evidence type="ECO:0000313" key="7">
    <source>
        <dbReference type="EMBL" id="KAF5531818.1"/>
    </source>
</evidence>
<sequence>MATLRPGTQGRSSPLAMYLLQLRKNPLRTKIVTAGTLAGLQEFLASFLANDRNKNGGYFTSRVYKMALYGGLVSAPLGHFLIWALQKSFAGHTSTASKMLQILVSNLSNMVTLAALSIVAGARSCEQVSAAVRGSFWRVTKMSWITSPLVMAFAQRFLPNQLWVPFFSLVGFFFGTYINTVAKKRRIAPTRDSDGNAH</sequence>
<dbReference type="AlphaFoldDB" id="A0A8H5MKA9"/>
<evidence type="ECO:0000313" key="8">
    <source>
        <dbReference type="Proteomes" id="UP000582016"/>
    </source>
</evidence>
<dbReference type="Proteomes" id="UP000582016">
    <property type="component" value="Unassembled WGS sequence"/>
</dbReference>
<keyword evidence="5 6" id="KW-0472">Membrane</keyword>
<dbReference type="OrthoDB" id="860at2759"/>
<dbReference type="GO" id="GO:0005778">
    <property type="term" value="C:peroxisomal membrane"/>
    <property type="evidence" value="ECO:0007669"/>
    <property type="project" value="TreeGrafter"/>
</dbReference>
<dbReference type="EMBL" id="JAAOAQ010000944">
    <property type="protein sequence ID" value="KAF5531818.1"/>
    <property type="molecule type" value="Genomic_DNA"/>
</dbReference>
<feature type="transmembrane region" description="Helical" evidence="6">
    <location>
        <begin position="66"/>
        <end position="85"/>
    </location>
</feature>
<evidence type="ECO:0000256" key="1">
    <source>
        <dbReference type="ARBA" id="ARBA00004141"/>
    </source>
</evidence>
<evidence type="ECO:0000256" key="5">
    <source>
        <dbReference type="ARBA" id="ARBA00023136"/>
    </source>
</evidence>
<keyword evidence="4 6" id="KW-1133">Transmembrane helix</keyword>
<comment type="similarity">
    <text evidence="2 6">Belongs to the peroxisomal membrane protein PXMP2/4 family.</text>
</comment>
<feature type="transmembrane region" description="Helical" evidence="6">
    <location>
        <begin position="100"/>
        <end position="122"/>
    </location>
</feature>
<comment type="caution">
    <text evidence="7">The sequence shown here is derived from an EMBL/GenBank/DDBJ whole genome shotgun (WGS) entry which is preliminary data.</text>
</comment>
<organism evidence="7 8">
    <name type="scientific">Fusarium phyllophilum</name>
    <dbReference type="NCBI Taxonomy" id="47803"/>
    <lineage>
        <taxon>Eukaryota</taxon>
        <taxon>Fungi</taxon>
        <taxon>Dikarya</taxon>
        <taxon>Ascomycota</taxon>
        <taxon>Pezizomycotina</taxon>
        <taxon>Sordariomycetes</taxon>
        <taxon>Hypocreomycetidae</taxon>
        <taxon>Hypocreales</taxon>
        <taxon>Nectriaceae</taxon>
        <taxon>Fusarium</taxon>
        <taxon>Fusarium fujikuroi species complex</taxon>
    </lineage>
</organism>
<comment type="subcellular location">
    <subcellularLocation>
        <location evidence="1">Membrane</location>
        <topology evidence="1">Multi-pass membrane protein</topology>
    </subcellularLocation>
</comment>
<accession>A0A8H5MKA9</accession>
<keyword evidence="8" id="KW-1185">Reference proteome</keyword>
<dbReference type="PANTHER" id="PTHR11266:SF93">
    <property type="entry name" value="INTEGRAL MEMBRANE PROTEIN 25D9-6"/>
    <property type="match status" value="1"/>
</dbReference>
<dbReference type="Pfam" id="PF04117">
    <property type="entry name" value="Mpv17_PMP22"/>
    <property type="match status" value="1"/>
</dbReference>
<evidence type="ECO:0000256" key="4">
    <source>
        <dbReference type="ARBA" id="ARBA00022989"/>
    </source>
</evidence>
<proteinExistence type="inferred from homology"/>
<feature type="transmembrane region" description="Helical" evidence="6">
    <location>
        <begin position="164"/>
        <end position="182"/>
    </location>
</feature>
<reference evidence="7 8" key="1">
    <citation type="submission" date="2020-05" db="EMBL/GenBank/DDBJ databases">
        <title>Identification and distribution of gene clusters putatively required for synthesis of sphingolipid metabolism inhibitors in phylogenetically diverse species of the filamentous fungus Fusarium.</title>
        <authorList>
            <person name="Kim H.-S."/>
            <person name="Busman M."/>
            <person name="Brown D.W."/>
            <person name="Divon H."/>
            <person name="Uhlig S."/>
            <person name="Proctor R.H."/>
        </authorList>
    </citation>
    <scope>NUCLEOTIDE SEQUENCE [LARGE SCALE GENOMIC DNA]</scope>
    <source>
        <strain evidence="7 8">NRRL 13617</strain>
    </source>
</reference>
<feature type="transmembrane region" description="Helical" evidence="6">
    <location>
        <begin position="142"/>
        <end position="158"/>
    </location>
</feature>
<dbReference type="InterPro" id="IPR007248">
    <property type="entry name" value="Mpv17_PMP22"/>
</dbReference>
<name>A0A8H5MKA9_9HYPO</name>
<gene>
    <name evidence="7" type="ORF">FPHYL_13866</name>
</gene>
<protein>
    <submittedName>
        <fullName evidence="7">Integral membrane protein</fullName>
    </submittedName>
</protein>
<evidence type="ECO:0000256" key="2">
    <source>
        <dbReference type="ARBA" id="ARBA00006824"/>
    </source>
</evidence>
<keyword evidence="3 6" id="KW-0812">Transmembrane</keyword>
<evidence type="ECO:0000256" key="3">
    <source>
        <dbReference type="ARBA" id="ARBA00022692"/>
    </source>
</evidence>
<dbReference type="PANTHER" id="PTHR11266">
    <property type="entry name" value="PEROXISOMAL MEMBRANE PROTEIN 2, PXMP2 MPV17"/>
    <property type="match status" value="1"/>
</dbReference>